<sequence length="61" mass="7282">MKGFWQTVLSQAFFPVRKRQFSLQLIYRIAVDGERVCTPKLPFLSRLLHRGSINRCRCWPE</sequence>
<accession>A0A1I6GA97</accession>
<evidence type="ECO:0000313" key="1">
    <source>
        <dbReference type="EMBL" id="SFR39098.1"/>
    </source>
</evidence>
<name>A0A1I6GA97_9RHOB</name>
<reference evidence="2" key="1">
    <citation type="submission" date="2016-10" db="EMBL/GenBank/DDBJ databases">
        <authorList>
            <person name="Varghese N."/>
            <person name="Submissions S."/>
        </authorList>
    </citation>
    <scope>NUCLEOTIDE SEQUENCE [LARGE SCALE GENOMIC DNA]</scope>
    <source>
        <strain evidence="2">DSM 26921</strain>
    </source>
</reference>
<protein>
    <submittedName>
        <fullName evidence="1">Uncharacterized protein</fullName>
    </submittedName>
</protein>
<gene>
    <name evidence="1" type="ORF">SAMN04488002_1138</name>
</gene>
<dbReference type="EMBL" id="FOYO01000001">
    <property type="protein sequence ID" value="SFR39098.1"/>
    <property type="molecule type" value="Genomic_DNA"/>
</dbReference>
<organism evidence="1 2">
    <name type="scientific">Litoreibacter janthinus</name>
    <dbReference type="NCBI Taxonomy" id="670154"/>
    <lineage>
        <taxon>Bacteria</taxon>
        <taxon>Pseudomonadati</taxon>
        <taxon>Pseudomonadota</taxon>
        <taxon>Alphaproteobacteria</taxon>
        <taxon>Rhodobacterales</taxon>
        <taxon>Roseobacteraceae</taxon>
        <taxon>Litoreibacter</taxon>
    </lineage>
</organism>
<evidence type="ECO:0000313" key="2">
    <source>
        <dbReference type="Proteomes" id="UP000199658"/>
    </source>
</evidence>
<dbReference type="Proteomes" id="UP000199658">
    <property type="component" value="Unassembled WGS sequence"/>
</dbReference>
<dbReference type="AlphaFoldDB" id="A0A1I6GA97"/>
<proteinExistence type="predicted"/>
<keyword evidence="2" id="KW-1185">Reference proteome</keyword>